<accession>A0A6J4RLM4</accession>
<sequence>MKQALTAIKSLVLRSPLQHSISSRKAFAKHSFLLLLAGTVLLFSSCKKELKTVPFKADFTATQEVIQAPAPGTPLIFLATGTGKASHMGKTAFEAHITIDVFGPPPVLAVGPHTLTAANGDKIYMNSIGIVGGGGRDANGNIVSLLTNTITGGTGRFADARGTLTGSVINGKTSDAISLEGWISY</sequence>
<reference evidence="1" key="1">
    <citation type="submission" date="2020-02" db="EMBL/GenBank/DDBJ databases">
        <authorList>
            <person name="Meier V. D."/>
        </authorList>
    </citation>
    <scope>NUCLEOTIDE SEQUENCE</scope>
    <source>
        <strain evidence="1">AVDCRST_MAG96</strain>
    </source>
</reference>
<gene>
    <name evidence="1" type="ORF">AVDCRST_MAG96-705</name>
</gene>
<protein>
    <submittedName>
        <fullName evidence="1">Uncharacterized protein</fullName>
    </submittedName>
</protein>
<dbReference type="AlphaFoldDB" id="A0A6J4RLM4"/>
<proteinExistence type="predicted"/>
<evidence type="ECO:0000313" key="1">
    <source>
        <dbReference type="EMBL" id="CAA9475835.1"/>
    </source>
</evidence>
<dbReference type="EMBL" id="CADCVN010000267">
    <property type="protein sequence ID" value="CAA9475835.1"/>
    <property type="molecule type" value="Genomic_DNA"/>
</dbReference>
<organism evidence="1">
    <name type="scientific">uncultured Segetibacter sp</name>
    <dbReference type="NCBI Taxonomy" id="481133"/>
    <lineage>
        <taxon>Bacteria</taxon>
        <taxon>Pseudomonadati</taxon>
        <taxon>Bacteroidota</taxon>
        <taxon>Chitinophagia</taxon>
        <taxon>Chitinophagales</taxon>
        <taxon>Chitinophagaceae</taxon>
        <taxon>Segetibacter</taxon>
        <taxon>environmental samples</taxon>
    </lineage>
</organism>
<name>A0A6J4RLM4_9BACT</name>